<dbReference type="PROSITE" id="PS50206">
    <property type="entry name" value="RHODANESE_3"/>
    <property type="match status" value="1"/>
</dbReference>
<sequence length="336" mass="36786">MRQNKFLFMALVVVVVAVFTAGFTARSKPHYVTWRSLEPDVWASIWLIKTHIDPDAKISLLPPGSEITSGIAFGVPESRYRRDRQSSAFEKLLSRLKTDNPDLSRMGALITSLESLSWSATEDPLPPVVEAVYRRLQERFDRDYVPATCYGQFFSEVYGGVAERATPDAMMAALSEFLEQAESDCQWDGAYAGGGMLDSRHGQIDLLPVESVLEAIDAGKKVVFVDTRETGEYDAGHIPGAINLKLRDVDKMTAAPLMNADIVISYCLKDFRGYEVARKLKQYGVSGAVTMSPHGLVGWNALGLPTATAKNEELAAQALTACAGNVDGCIKKKEAP</sequence>
<evidence type="ECO:0000259" key="1">
    <source>
        <dbReference type="PROSITE" id="PS50206"/>
    </source>
</evidence>
<protein>
    <submittedName>
        <fullName evidence="2">Rhodanese-like protein</fullName>
    </submittedName>
</protein>
<evidence type="ECO:0000313" key="2">
    <source>
        <dbReference type="EMBL" id="MBF5056821.1"/>
    </source>
</evidence>
<dbReference type="InterPro" id="IPR018634">
    <property type="entry name" value="ChrB_C"/>
</dbReference>
<evidence type="ECO:0000313" key="3">
    <source>
        <dbReference type="Proteomes" id="UP000662703"/>
    </source>
</evidence>
<dbReference type="Proteomes" id="UP000662703">
    <property type="component" value="Unassembled WGS sequence"/>
</dbReference>
<proteinExistence type="predicted"/>
<organism evidence="2 3">
    <name type="scientific">Alloalcanivorax profundimaris</name>
    <dbReference type="NCBI Taxonomy" id="2735259"/>
    <lineage>
        <taxon>Bacteria</taxon>
        <taxon>Pseudomonadati</taxon>
        <taxon>Pseudomonadota</taxon>
        <taxon>Gammaproteobacteria</taxon>
        <taxon>Oceanospirillales</taxon>
        <taxon>Alcanivoracaceae</taxon>
        <taxon>Alloalcanivorax</taxon>
    </lineage>
</organism>
<dbReference type="Pfam" id="PF09828">
    <property type="entry name" value="ChrB_C"/>
    <property type="match status" value="1"/>
</dbReference>
<comment type="caution">
    <text evidence="2">The sequence shown here is derived from an EMBL/GenBank/DDBJ whole genome shotgun (WGS) entry which is preliminary data.</text>
</comment>
<dbReference type="InterPro" id="IPR036873">
    <property type="entry name" value="Rhodanese-like_dom_sf"/>
</dbReference>
<dbReference type="EMBL" id="ARXX01000030">
    <property type="protein sequence ID" value="MBF5056821.1"/>
    <property type="molecule type" value="Genomic_DNA"/>
</dbReference>
<accession>A0ABS0ARQ1</accession>
<dbReference type="RefSeq" id="WP_194865206.1">
    <property type="nucleotide sequence ID" value="NZ_ARXX01000030.1"/>
</dbReference>
<dbReference type="CDD" id="cd00158">
    <property type="entry name" value="RHOD"/>
    <property type="match status" value="1"/>
</dbReference>
<dbReference type="SMART" id="SM00450">
    <property type="entry name" value="RHOD"/>
    <property type="match status" value="1"/>
</dbReference>
<gene>
    <name evidence="2" type="ORF">Y5W_02115</name>
</gene>
<keyword evidence="3" id="KW-1185">Reference proteome</keyword>
<feature type="domain" description="Rhodanese" evidence="1">
    <location>
        <begin position="218"/>
        <end position="308"/>
    </location>
</feature>
<dbReference type="PROSITE" id="PS00380">
    <property type="entry name" value="RHODANESE_1"/>
    <property type="match status" value="1"/>
</dbReference>
<dbReference type="InterPro" id="IPR001307">
    <property type="entry name" value="Thiosulphate_STrfase_CS"/>
</dbReference>
<dbReference type="Gene3D" id="3.40.250.10">
    <property type="entry name" value="Rhodanese-like domain"/>
    <property type="match status" value="1"/>
</dbReference>
<dbReference type="InterPro" id="IPR001763">
    <property type="entry name" value="Rhodanese-like_dom"/>
</dbReference>
<dbReference type="SUPFAM" id="SSF52821">
    <property type="entry name" value="Rhodanese/Cell cycle control phosphatase"/>
    <property type="match status" value="1"/>
</dbReference>
<dbReference type="Pfam" id="PF00581">
    <property type="entry name" value="Rhodanese"/>
    <property type="match status" value="1"/>
</dbReference>
<reference evidence="2 3" key="1">
    <citation type="submission" date="2012-09" db="EMBL/GenBank/DDBJ databases">
        <title>Genome Sequence of alkane-degrading Bacterium Alcanivorax sp. 521-1.</title>
        <authorList>
            <person name="Lai Q."/>
            <person name="Shao Z."/>
        </authorList>
    </citation>
    <scope>NUCLEOTIDE SEQUENCE [LARGE SCALE GENOMIC DNA]</scope>
    <source>
        <strain evidence="2 3">521-1</strain>
    </source>
</reference>
<name>A0ABS0ARQ1_9GAMM</name>